<dbReference type="RefSeq" id="WP_007697401.1">
    <property type="nucleotide sequence ID" value="NZ_AOIQ01000006.1"/>
</dbReference>
<proteinExistence type="predicted"/>
<name>M0BTI3_9EURY</name>
<evidence type="ECO:0000256" key="1">
    <source>
        <dbReference type="SAM" id="MobiDB-lite"/>
    </source>
</evidence>
<dbReference type="OrthoDB" id="350510at2157"/>
<dbReference type="EMBL" id="AOIQ01000006">
    <property type="protein sequence ID" value="ELZ13703.1"/>
    <property type="molecule type" value="Genomic_DNA"/>
</dbReference>
<reference evidence="2 3" key="1">
    <citation type="journal article" date="2014" name="PLoS Genet.">
        <title>Phylogenetically driven sequencing of extremely halophilic archaea reveals strategies for static and dynamic osmo-response.</title>
        <authorList>
            <person name="Becker E.A."/>
            <person name="Seitzer P.M."/>
            <person name="Tritt A."/>
            <person name="Larsen D."/>
            <person name="Krusor M."/>
            <person name="Yao A.I."/>
            <person name="Wu D."/>
            <person name="Madern D."/>
            <person name="Eisen J.A."/>
            <person name="Darling A.E."/>
            <person name="Facciotti M.T."/>
        </authorList>
    </citation>
    <scope>NUCLEOTIDE SEQUENCE [LARGE SCALE GENOMIC DNA]</scope>
    <source>
        <strain evidence="2 3">JCM 14624</strain>
    </source>
</reference>
<protein>
    <submittedName>
        <fullName evidence="2">Uncharacterized protein</fullName>
    </submittedName>
</protein>
<gene>
    <name evidence="2" type="ORF">C479_02621</name>
</gene>
<dbReference type="Proteomes" id="UP000011560">
    <property type="component" value="Unassembled WGS sequence"/>
</dbReference>
<evidence type="ECO:0000313" key="3">
    <source>
        <dbReference type="Proteomes" id="UP000011560"/>
    </source>
</evidence>
<organism evidence="2 3">
    <name type="scientific">Halovivax asiaticus JCM 14624</name>
    <dbReference type="NCBI Taxonomy" id="1227490"/>
    <lineage>
        <taxon>Archaea</taxon>
        <taxon>Methanobacteriati</taxon>
        <taxon>Methanobacteriota</taxon>
        <taxon>Stenosarchaea group</taxon>
        <taxon>Halobacteria</taxon>
        <taxon>Halobacteriales</taxon>
        <taxon>Natrialbaceae</taxon>
        <taxon>Halovivax</taxon>
    </lineage>
</organism>
<keyword evidence="3" id="KW-1185">Reference proteome</keyword>
<feature type="region of interest" description="Disordered" evidence="1">
    <location>
        <begin position="29"/>
        <end position="111"/>
    </location>
</feature>
<sequence length="285" mass="30927">MTSKNNPCVDRRTVIRTGVLAGTTAAFAGCLSSDDSNSGDEDGPDGGGGDATVEFEDDFEDGTLKTEPAWETTPVPGSPQEMSAQAVEKSSPEGGTTGVQLTDVTDDRYQSPSTLSLADPMAGMASQWTLSGLFTPVEIPEEVDERFVGVGFYWPFDGNFSNRDWVQFRFDWETAGNDTSRLQLRTQPSKNREWTSTTDATQSLERDRWYRWELAHDGDGGYVASRWPADGTQSDGTSVEATFTAPDAEVSFDLSVSTSLSPGGTNSAGKNPYTVHFDHIVRTNE</sequence>
<accession>M0BTI3</accession>
<dbReference type="PROSITE" id="PS51257">
    <property type="entry name" value="PROKAR_LIPOPROTEIN"/>
    <property type="match status" value="1"/>
</dbReference>
<evidence type="ECO:0000313" key="2">
    <source>
        <dbReference type="EMBL" id="ELZ13703.1"/>
    </source>
</evidence>
<comment type="caution">
    <text evidence="2">The sequence shown here is derived from an EMBL/GenBank/DDBJ whole genome shotgun (WGS) entry which is preliminary data.</text>
</comment>
<dbReference type="AlphaFoldDB" id="M0BTI3"/>